<gene>
    <name evidence="2" type="ORF">LNINA_LOCUS11554</name>
</gene>
<evidence type="ECO:0000313" key="2">
    <source>
        <dbReference type="EMBL" id="CAK1552513.1"/>
    </source>
</evidence>
<accession>A0AAV1JV56</accession>
<feature type="chain" id="PRO_5043875101" evidence="1">
    <location>
        <begin position="19"/>
        <end position="112"/>
    </location>
</feature>
<sequence>MAILKIIVISLTIAYVCARPFEQLEGGFALQGGFEGQEYGPQRFSPGIFGPGQFEQGLGLSGFGQERYSPGGYYGPGGFGQREFGTLGLGQREFGPGFGQGGFGGFREQILL</sequence>
<protein>
    <submittedName>
        <fullName evidence="2">Uncharacterized protein</fullName>
    </submittedName>
</protein>
<name>A0AAV1JV56_9NEOP</name>
<evidence type="ECO:0000313" key="3">
    <source>
        <dbReference type="Proteomes" id="UP001497472"/>
    </source>
</evidence>
<dbReference type="EMBL" id="CAVLEF010000146">
    <property type="protein sequence ID" value="CAK1552513.1"/>
    <property type="molecule type" value="Genomic_DNA"/>
</dbReference>
<evidence type="ECO:0000256" key="1">
    <source>
        <dbReference type="SAM" id="SignalP"/>
    </source>
</evidence>
<reference evidence="2 3" key="1">
    <citation type="submission" date="2023-11" db="EMBL/GenBank/DDBJ databases">
        <authorList>
            <person name="Okamura Y."/>
        </authorList>
    </citation>
    <scope>NUCLEOTIDE SEQUENCE [LARGE SCALE GENOMIC DNA]</scope>
</reference>
<dbReference type="AlphaFoldDB" id="A0AAV1JV56"/>
<comment type="caution">
    <text evidence="2">The sequence shown here is derived from an EMBL/GenBank/DDBJ whole genome shotgun (WGS) entry which is preliminary data.</text>
</comment>
<organism evidence="2 3">
    <name type="scientific">Leptosia nina</name>
    <dbReference type="NCBI Taxonomy" id="320188"/>
    <lineage>
        <taxon>Eukaryota</taxon>
        <taxon>Metazoa</taxon>
        <taxon>Ecdysozoa</taxon>
        <taxon>Arthropoda</taxon>
        <taxon>Hexapoda</taxon>
        <taxon>Insecta</taxon>
        <taxon>Pterygota</taxon>
        <taxon>Neoptera</taxon>
        <taxon>Endopterygota</taxon>
        <taxon>Lepidoptera</taxon>
        <taxon>Glossata</taxon>
        <taxon>Ditrysia</taxon>
        <taxon>Papilionoidea</taxon>
        <taxon>Pieridae</taxon>
        <taxon>Pierinae</taxon>
        <taxon>Leptosia</taxon>
    </lineage>
</organism>
<proteinExistence type="predicted"/>
<dbReference type="Proteomes" id="UP001497472">
    <property type="component" value="Unassembled WGS sequence"/>
</dbReference>
<keyword evidence="3" id="KW-1185">Reference proteome</keyword>
<feature type="signal peptide" evidence="1">
    <location>
        <begin position="1"/>
        <end position="18"/>
    </location>
</feature>
<keyword evidence="1" id="KW-0732">Signal</keyword>